<dbReference type="InterPro" id="IPR016169">
    <property type="entry name" value="FAD-bd_PCMH_sub2"/>
</dbReference>
<accession>A0A1B4XHJ0</accession>
<dbReference type="SUPFAM" id="SSF56176">
    <property type="entry name" value="FAD-binding/transporter-associated domain-like"/>
    <property type="match status" value="1"/>
</dbReference>
<evidence type="ECO:0000256" key="3">
    <source>
        <dbReference type="ARBA" id="ARBA00022692"/>
    </source>
</evidence>
<dbReference type="Proteomes" id="UP000243180">
    <property type="component" value="Chromosome"/>
</dbReference>
<dbReference type="EC" id="1.3.1.72" evidence="2"/>
<dbReference type="GO" id="GO:0071949">
    <property type="term" value="F:FAD binding"/>
    <property type="evidence" value="ECO:0007669"/>
    <property type="project" value="InterPro"/>
</dbReference>
<dbReference type="GO" id="GO:0050614">
    <property type="term" value="F:Delta24-sterol reductase activity"/>
    <property type="evidence" value="ECO:0007669"/>
    <property type="project" value="UniProtKB-EC"/>
</dbReference>
<dbReference type="InterPro" id="IPR036318">
    <property type="entry name" value="FAD-bd_PCMH-like_sf"/>
</dbReference>
<dbReference type="EMBL" id="AP014879">
    <property type="protein sequence ID" value="BAV34280.1"/>
    <property type="molecule type" value="Genomic_DNA"/>
</dbReference>
<evidence type="ECO:0000313" key="10">
    <source>
        <dbReference type="Proteomes" id="UP000243180"/>
    </source>
</evidence>
<keyword evidence="4" id="KW-0285">Flavoprotein</keyword>
<evidence type="ECO:0000256" key="4">
    <source>
        <dbReference type="ARBA" id="ARBA00022827"/>
    </source>
</evidence>
<evidence type="ECO:0000256" key="6">
    <source>
        <dbReference type="ARBA" id="ARBA00023002"/>
    </source>
</evidence>
<protein>
    <recommendedName>
        <fullName evidence="2">Delta(24)-sterol reductase</fullName>
        <ecNumber evidence="2">1.3.1.72</ecNumber>
    </recommendedName>
</protein>
<dbReference type="InterPro" id="IPR016166">
    <property type="entry name" value="FAD-bd_PCMH"/>
</dbReference>
<gene>
    <name evidence="9" type="ORF">SCL_1989</name>
</gene>
<evidence type="ECO:0000256" key="2">
    <source>
        <dbReference type="ARBA" id="ARBA00012405"/>
    </source>
</evidence>
<keyword evidence="7" id="KW-0472">Membrane</keyword>
<sequence>MAGIQYCGGDMDMARYQEKKQRLMEALRSARGENVRLGKTTSNLFRDRHGGPARKLDVRDFNNVLHVDAVNGHVVVEGMTPYAKLVTECLRHNVMPAVVPQLKSITIGGATAGCGIESSSFRYGLVHETVQEMEILLGDGRTVLCTPDNEHRDLFYGFPNSYGTLGYALLLKARVVPVKKYVKLTHVRHVGPEVFFADLARQCERRDVDFVDGVVFGQNDMVITLGQFTDEAPYTSDYTYEHIYYKSLRERTEDFLTTADYLWRWDTDWFWCSKNLLAQNPVIRRLYGRQRLNSVTYTKIMRLNSRWKLTRMLDRLLGFHTESVIQDVEIPIEHAPEFLAFYHDVIRFMPVWVCPTRAWDRQARFDLYRMDPQKLYVNFGFWDVIRGRKKLPPGHYNRQIEQKVMAMQGMKSLYSDSCFSPEQFWEIYNRPAYERLKKKYDPDGTLKDLYRKCVLKE</sequence>
<organism evidence="9 10">
    <name type="scientific">Sulfuricaulis limicola</name>
    <dbReference type="NCBI Taxonomy" id="1620215"/>
    <lineage>
        <taxon>Bacteria</taxon>
        <taxon>Pseudomonadati</taxon>
        <taxon>Pseudomonadota</taxon>
        <taxon>Gammaproteobacteria</taxon>
        <taxon>Acidiferrobacterales</taxon>
        <taxon>Acidiferrobacteraceae</taxon>
        <taxon>Sulfuricaulis</taxon>
    </lineage>
</organism>
<feature type="domain" description="FAD-binding PCMH-type" evidence="8">
    <location>
        <begin position="6"/>
        <end position="178"/>
    </location>
</feature>
<proteinExistence type="predicted"/>
<keyword evidence="3" id="KW-0812">Transmembrane</keyword>
<dbReference type="Pfam" id="PF01565">
    <property type="entry name" value="FAD_binding_4"/>
    <property type="match status" value="1"/>
</dbReference>
<evidence type="ECO:0000256" key="5">
    <source>
        <dbReference type="ARBA" id="ARBA00022989"/>
    </source>
</evidence>
<dbReference type="InterPro" id="IPR006094">
    <property type="entry name" value="Oxid_FAD_bind_N"/>
</dbReference>
<dbReference type="PANTHER" id="PTHR10801">
    <property type="entry name" value="24-DEHYDROCHOLESTEROL REDUCTASE"/>
    <property type="match status" value="1"/>
</dbReference>
<evidence type="ECO:0000259" key="8">
    <source>
        <dbReference type="PROSITE" id="PS51387"/>
    </source>
</evidence>
<reference evidence="9 10" key="1">
    <citation type="submission" date="2015-05" db="EMBL/GenBank/DDBJ databases">
        <title>Complete genome sequence of a sulfur-oxidizing gammaproteobacterium strain HA5.</title>
        <authorList>
            <person name="Miura A."/>
            <person name="Kojima H."/>
            <person name="Fukui M."/>
        </authorList>
    </citation>
    <scope>NUCLEOTIDE SEQUENCE [LARGE SCALE GENOMIC DNA]</scope>
    <source>
        <strain evidence="9 10">HA5</strain>
    </source>
</reference>
<keyword evidence="6" id="KW-0560">Oxidoreductase</keyword>
<keyword evidence="5" id="KW-1133">Transmembrane helix</keyword>
<comment type="subcellular location">
    <subcellularLocation>
        <location evidence="1">Membrane</location>
        <topology evidence="1">Single-pass membrane protein</topology>
    </subcellularLocation>
</comment>
<dbReference type="GO" id="GO:0016020">
    <property type="term" value="C:membrane"/>
    <property type="evidence" value="ECO:0007669"/>
    <property type="project" value="UniProtKB-SubCell"/>
</dbReference>
<dbReference type="PROSITE" id="PS51387">
    <property type="entry name" value="FAD_PCMH"/>
    <property type="match status" value="1"/>
</dbReference>
<evidence type="ECO:0000256" key="7">
    <source>
        <dbReference type="ARBA" id="ARBA00023136"/>
    </source>
</evidence>
<keyword evidence="10" id="KW-1185">Reference proteome</keyword>
<evidence type="ECO:0000256" key="1">
    <source>
        <dbReference type="ARBA" id="ARBA00004167"/>
    </source>
</evidence>
<dbReference type="InParanoid" id="A0A1B4XHJ0"/>
<keyword evidence="4" id="KW-0274">FAD</keyword>
<dbReference type="OrthoDB" id="9800184at2"/>
<dbReference type="PANTHER" id="PTHR10801:SF0">
    <property type="entry name" value="DELTA(24)-STEROL REDUCTASE"/>
    <property type="match status" value="1"/>
</dbReference>
<dbReference type="AlphaFoldDB" id="A0A1B4XHJ0"/>
<evidence type="ECO:0000313" key="9">
    <source>
        <dbReference type="EMBL" id="BAV34280.1"/>
    </source>
</evidence>
<dbReference type="Gene3D" id="3.30.465.10">
    <property type="match status" value="1"/>
</dbReference>
<dbReference type="KEGG" id="slim:SCL_1989"/>
<dbReference type="InterPro" id="IPR040165">
    <property type="entry name" value="Diminuto-like"/>
</dbReference>
<name>A0A1B4XHJ0_9GAMM</name>